<dbReference type="Pfam" id="PF04324">
    <property type="entry name" value="Fer2_BFD"/>
    <property type="match status" value="1"/>
</dbReference>
<sequence>MYVCLCHAVTDKQIREAVHNGATRMCDLSRELGVATECGKCACMANQLRKEAVHALGPASTARSAA</sequence>
<dbReference type="EMBL" id="MUKV01000001">
    <property type="protein sequence ID" value="OQS44069.1"/>
    <property type="molecule type" value="Genomic_DNA"/>
</dbReference>
<evidence type="ECO:0000313" key="10">
    <source>
        <dbReference type="EMBL" id="OQS44069.1"/>
    </source>
</evidence>
<evidence type="ECO:0000256" key="3">
    <source>
        <dbReference type="ARBA" id="ARBA00022723"/>
    </source>
</evidence>
<feature type="domain" description="BFD-like [2Fe-2S]-binding" evidence="9">
    <location>
        <begin position="2"/>
        <end position="48"/>
    </location>
</feature>
<dbReference type="GO" id="GO:0051537">
    <property type="term" value="F:2 iron, 2 sulfur cluster binding"/>
    <property type="evidence" value="ECO:0007669"/>
    <property type="project" value="UniProtKB-KW"/>
</dbReference>
<dbReference type="InterPro" id="IPR007419">
    <property type="entry name" value="BFD-like_2Fe2S-bd_dom"/>
</dbReference>
<dbReference type="STRING" id="394935.GCA_000758475_02286"/>
<keyword evidence="3" id="KW-0479">Metal-binding</keyword>
<evidence type="ECO:0000256" key="7">
    <source>
        <dbReference type="ARBA" id="ARBA00039386"/>
    </source>
</evidence>
<dbReference type="RefSeq" id="WP_043635824.1">
    <property type="nucleotide sequence ID" value="NZ_CP109905.1"/>
</dbReference>
<organism evidence="10 11">
    <name type="scientific">Chromobacterium haemolyticum</name>
    <dbReference type="NCBI Taxonomy" id="394935"/>
    <lineage>
        <taxon>Bacteria</taxon>
        <taxon>Pseudomonadati</taxon>
        <taxon>Pseudomonadota</taxon>
        <taxon>Betaproteobacteria</taxon>
        <taxon>Neisseriales</taxon>
        <taxon>Chromobacteriaceae</taxon>
        <taxon>Chromobacterium</taxon>
    </lineage>
</organism>
<evidence type="ECO:0000256" key="1">
    <source>
        <dbReference type="ARBA" id="ARBA00022448"/>
    </source>
</evidence>
<dbReference type="Proteomes" id="UP000192721">
    <property type="component" value="Unassembled WGS sequence"/>
</dbReference>
<keyword evidence="1" id="KW-0813">Transport</keyword>
<evidence type="ECO:0000259" key="9">
    <source>
        <dbReference type="Pfam" id="PF04324"/>
    </source>
</evidence>
<evidence type="ECO:0000256" key="5">
    <source>
        <dbReference type="ARBA" id="ARBA00023004"/>
    </source>
</evidence>
<evidence type="ECO:0000256" key="8">
    <source>
        <dbReference type="ARBA" id="ARBA00046332"/>
    </source>
</evidence>
<dbReference type="Gene3D" id="1.10.10.1100">
    <property type="entry name" value="BFD-like [2Fe-2S]-binding domain"/>
    <property type="match status" value="1"/>
</dbReference>
<keyword evidence="5" id="KW-0408">Iron</keyword>
<dbReference type="InterPro" id="IPR041854">
    <property type="entry name" value="BFD-like_2Fe2S-bd_dom_sf"/>
</dbReference>
<keyword evidence="4" id="KW-0249">Electron transport</keyword>
<reference evidence="10 11" key="1">
    <citation type="submission" date="2017-02" db="EMBL/GenBank/DDBJ databases">
        <title>Chromobacterium haemolyticum H5244.</title>
        <authorList>
            <person name="Gulvik C.A."/>
        </authorList>
    </citation>
    <scope>NUCLEOTIDE SEQUENCE [LARGE SCALE GENOMIC DNA]</scope>
    <source>
        <strain evidence="10 11">H5244</strain>
    </source>
</reference>
<dbReference type="PANTHER" id="PTHR37424:SF1">
    <property type="entry name" value="BACTERIOFERRITIN-ASSOCIATED FERREDOXIN"/>
    <property type="match status" value="1"/>
</dbReference>
<gene>
    <name evidence="10" type="ORF">B0T45_00230</name>
</gene>
<evidence type="ECO:0000313" key="11">
    <source>
        <dbReference type="Proteomes" id="UP000192721"/>
    </source>
</evidence>
<comment type="caution">
    <text evidence="10">The sequence shown here is derived from an EMBL/GenBank/DDBJ whole genome shotgun (WGS) entry which is preliminary data.</text>
</comment>
<proteinExistence type="inferred from homology"/>
<name>A0A1W0D2L1_9NEIS</name>
<keyword evidence="6" id="KW-0411">Iron-sulfur</keyword>
<evidence type="ECO:0000256" key="6">
    <source>
        <dbReference type="ARBA" id="ARBA00023014"/>
    </source>
</evidence>
<comment type="similarity">
    <text evidence="8">Belongs to the Bfd family.</text>
</comment>
<evidence type="ECO:0000256" key="4">
    <source>
        <dbReference type="ARBA" id="ARBA00022982"/>
    </source>
</evidence>
<evidence type="ECO:0000256" key="2">
    <source>
        <dbReference type="ARBA" id="ARBA00022714"/>
    </source>
</evidence>
<dbReference type="InterPro" id="IPR052371">
    <property type="entry name" value="BFD-associated_ferredoxin"/>
</dbReference>
<accession>A0A1W0D2L1</accession>
<dbReference type="PANTHER" id="PTHR37424">
    <property type="entry name" value="BACTERIOFERRITIN-ASSOCIATED FERREDOXIN"/>
    <property type="match status" value="1"/>
</dbReference>
<dbReference type="GO" id="GO:0046872">
    <property type="term" value="F:metal ion binding"/>
    <property type="evidence" value="ECO:0007669"/>
    <property type="project" value="UniProtKB-KW"/>
</dbReference>
<protein>
    <recommendedName>
        <fullName evidence="7">Bacterioferritin-associated ferredoxin</fullName>
    </recommendedName>
</protein>
<keyword evidence="2" id="KW-0001">2Fe-2S</keyword>
<dbReference type="AlphaFoldDB" id="A0A1W0D2L1"/>